<dbReference type="SUPFAM" id="SSF161098">
    <property type="entry name" value="MetI-like"/>
    <property type="match status" value="1"/>
</dbReference>
<evidence type="ECO:0000313" key="10">
    <source>
        <dbReference type="Proteomes" id="UP000256869"/>
    </source>
</evidence>
<gene>
    <name evidence="9" type="ORF">DFP95_11435</name>
</gene>
<dbReference type="Proteomes" id="UP000256869">
    <property type="component" value="Unassembled WGS sequence"/>
</dbReference>
<evidence type="ECO:0000256" key="7">
    <source>
        <dbReference type="RuleBase" id="RU363032"/>
    </source>
</evidence>
<feature type="transmembrane region" description="Helical" evidence="7">
    <location>
        <begin position="267"/>
        <end position="289"/>
    </location>
</feature>
<evidence type="ECO:0000256" key="3">
    <source>
        <dbReference type="ARBA" id="ARBA00022475"/>
    </source>
</evidence>
<evidence type="ECO:0000256" key="1">
    <source>
        <dbReference type="ARBA" id="ARBA00004651"/>
    </source>
</evidence>
<keyword evidence="5 7" id="KW-1133">Transmembrane helix</keyword>
<feature type="transmembrane region" description="Helical" evidence="7">
    <location>
        <begin position="107"/>
        <end position="127"/>
    </location>
</feature>
<comment type="similarity">
    <text evidence="7">Belongs to the binding-protein-dependent transport system permease family.</text>
</comment>
<keyword evidence="6 7" id="KW-0472">Membrane</keyword>
<dbReference type="EMBL" id="QRDY01000014">
    <property type="protein sequence ID" value="RED56261.1"/>
    <property type="molecule type" value="Genomic_DNA"/>
</dbReference>
<evidence type="ECO:0000256" key="4">
    <source>
        <dbReference type="ARBA" id="ARBA00022692"/>
    </source>
</evidence>
<dbReference type="Pfam" id="PF00528">
    <property type="entry name" value="BPD_transp_1"/>
    <property type="match status" value="1"/>
</dbReference>
<proteinExistence type="inferred from homology"/>
<evidence type="ECO:0000256" key="2">
    <source>
        <dbReference type="ARBA" id="ARBA00022448"/>
    </source>
</evidence>
<dbReference type="InterPro" id="IPR050809">
    <property type="entry name" value="UgpAE/MalFG_permease"/>
</dbReference>
<feature type="transmembrane region" description="Helical" evidence="7">
    <location>
        <begin position="69"/>
        <end position="95"/>
    </location>
</feature>
<organism evidence="9 10">
    <name type="scientific">Cohnella lupini</name>
    <dbReference type="NCBI Taxonomy" id="1294267"/>
    <lineage>
        <taxon>Bacteria</taxon>
        <taxon>Bacillati</taxon>
        <taxon>Bacillota</taxon>
        <taxon>Bacilli</taxon>
        <taxon>Bacillales</taxon>
        <taxon>Paenibacillaceae</taxon>
        <taxon>Cohnella</taxon>
    </lineage>
</organism>
<comment type="subcellular location">
    <subcellularLocation>
        <location evidence="1 7">Cell membrane</location>
        <topology evidence="1 7">Multi-pass membrane protein</topology>
    </subcellularLocation>
</comment>
<dbReference type="RefSeq" id="WP_115994480.1">
    <property type="nucleotide sequence ID" value="NZ_QRDY01000014.1"/>
</dbReference>
<sequence>MLKIGNSRETPLHLMLLPSVVLVLIYSYLPMVGLLIAFQKFNPAHLFDSPWVGWENFKYVYDMPGSMQVLWNTLTISLFKIIGLIVVPVTFALLLNEVGKSLFKRTFQTLIYLPNFLSWIIMAGVLIDILSPSEGIVNKSLGLIGIDPIYFLGDATWFPITMIVSDVWKGFGFGTVVYLAALTSIDPALYESARVDGAGRWKQTLYITLPGITPIIVLMSVLSLGNVLNAGFDQIFNLYSAQVYETGDIIDTFVYRLGIEQTQFSPATAIGLFKSVISFTLIALSYYLASKFADYRIF</sequence>
<dbReference type="GO" id="GO:0055085">
    <property type="term" value="P:transmembrane transport"/>
    <property type="evidence" value="ECO:0007669"/>
    <property type="project" value="InterPro"/>
</dbReference>
<dbReference type="PANTHER" id="PTHR43227">
    <property type="entry name" value="BLL4140 PROTEIN"/>
    <property type="match status" value="1"/>
</dbReference>
<feature type="domain" description="ABC transmembrane type-1" evidence="8">
    <location>
        <begin position="70"/>
        <end position="285"/>
    </location>
</feature>
<evidence type="ECO:0000256" key="6">
    <source>
        <dbReference type="ARBA" id="ARBA00023136"/>
    </source>
</evidence>
<dbReference type="InterPro" id="IPR000515">
    <property type="entry name" value="MetI-like"/>
</dbReference>
<dbReference type="Gene3D" id="1.10.3720.10">
    <property type="entry name" value="MetI-like"/>
    <property type="match status" value="1"/>
</dbReference>
<keyword evidence="2 7" id="KW-0813">Transport</keyword>
<keyword evidence="3" id="KW-1003">Cell membrane</keyword>
<reference evidence="9 10" key="1">
    <citation type="submission" date="2018-07" db="EMBL/GenBank/DDBJ databases">
        <title>Genomic Encyclopedia of Type Strains, Phase III (KMG-III): the genomes of soil and plant-associated and newly described type strains.</title>
        <authorList>
            <person name="Whitman W."/>
        </authorList>
    </citation>
    <scope>NUCLEOTIDE SEQUENCE [LARGE SCALE GENOMIC DNA]</scope>
    <source>
        <strain evidence="9 10">CECT 8236</strain>
    </source>
</reference>
<dbReference type="InterPro" id="IPR035906">
    <property type="entry name" value="MetI-like_sf"/>
</dbReference>
<name>A0A3D9I3L0_9BACL</name>
<feature type="transmembrane region" description="Helical" evidence="7">
    <location>
        <begin position="205"/>
        <end position="228"/>
    </location>
</feature>
<evidence type="ECO:0000256" key="5">
    <source>
        <dbReference type="ARBA" id="ARBA00022989"/>
    </source>
</evidence>
<comment type="caution">
    <text evidence="9">The sequence shown here is derived from an EMBL/GenBank/DDBJ whole genome shotgun (WGS) entry which is preliminary data.</text>
</comment>
<keyword evidence="10" id="KW-1185">Reference proteome</keyword>
<dbReference type="GO" id="GO:0005886">
    <property type="term" value="C:plasma membrane"/>
    <property type="evidence" value="ECO:0007669"/>
    <property type="project" value="UniProtKB-SubCell"/>
</dbReference>
<evidence type="ECO:0000259" key="8">
    <source>
        <dbReference type="PROSITE" id="PS50928"/>
    </source>
</evidence>
<accession>A0A3D9I3L0</accession>
<dbReference type="PROSITE" id="PS50928">
    <property type="entry name" value="ABC_TM1"/>
    <property type="match status" value="1"/>
</dbReference>
<protein>
    <submittedName>
        <fullName evidence="9">Putative aldouronate transport system permease protein</fullName>
    </submittedName>
</protein>
<dbReference type="PANTHER" id="PTHR43227:SF11">
    <property type="entry name" value="BLL4140 PROTEIN"/>
    <property type="match status" value="1"/>
</dbReference>
<feature type="transmembrane region" description="Helical" evidence="7">
    <location>
        <begin position="12"/>
        <end position="38"/>
    </location>
</feature>
<dbReference type="OrthoDB" id="9785836at2"/>
<feature type="transmembrane region" description="Helical" evidence="7">
    <location>
        <begin position="167"/>
        <end position="185"/>
    </location>
</feature>
<dbReference type="AlphaFoldDB" id="A0A3D9I3L0"/>
<dbReference type="CDD" id="cd06261">
    <property type="entry name" value="TM_PBP2"/>
    <property type="match status" value="1"/>
</dbReference>
<keyword evidence="4 7" id="KW-0812">Transmembrane</keyword>
<evidence type="ECO:0000313" key="9">
    <source>
        <dbReference type="EMBL" id="RED56261.1"/>
    </source>
</evidence>